<protein>
    <submittedName>
        <fullName evidence="2">Zn-binding Pro-Ala-Ala-Arg (PAAR) domain-containing protein, incolved in TypeVI secretion</fullName>
    </submittedName>
</protein>
<dbReference type="InterPro" id="IPR008727">
    <property type="entry name" value="PAAR_motif"/>
</dbReference>
<feature type="region of interest" description="Disordered" evidence="1">
    <location>
        <begin position="326"/>
        <end position="357"/>
    </location>
</feature>
<evidence type="ECO:0000313" key="3">
    <source>
        <dbReference type="Proteomes" id="UP000199400"/>
    </source>
</evidence>
<organism evidence="2 3">
    <name type="scientific">Nannocystis exedens</name>
    <dbReference type="NCBI Taxonomy" id="54"/>
    <lineage>
        <taxon>Bacteria</taxon>
        <taxon>Pseudomonadati</taxon>
        <taxon>Myxococcota</taxon>
        <taxon>Polyangia</taxon>
        <taxon>Nannocystales</taxon>
        <taxon>Nannocystaceae</taxon>
        <taxon>Nannocystis</taxon>
    </lineage>
</organism>
<sequence>MHEAARTTDPTVHVGTIAQGASHTFIGGLPAARRGDPHVCPAHVGGVIVEGSSTVFIEGAQAARKGHLCGCNAAGRAGAGCPAALGPAGGAAPLQVSTDGLFNQCADNNIPARGPYAEARLLDSDGDGVRDTASADAALLRMRNQGFRDVGGVELGARHELDAFSVSGRASYSRGDRLFGAGNPYNAGSVSGKASATTFRQGGSLLFGPAGDNGRNPMLELGGEYRFFHAEAEGDALLGDDGRRVGFRLMGKAGAEVVGGDVSGRRSIAIPLIGWTIDARVKGGAAAGLSGGGGLWAFFDRQTERFHIGALGELVLGLDIDISIGRPYREDPPDPNQPPGADGRPVTGSGSGGVPNAIAEGCPTVFIGG</sequence>
<reference evidence="3" key="1">
    <citation type="submission" date="2016-10" db="EMBL/GenBank/DDBJ databases">
        <authorList>
            <person name="Varghese N."/>
            <person name="Submissions S."/>
        </authorList>
    </citation>
    <scope>NUCLEOTIDE SEQUENCE [LARGE SCALE GENOMIC DNA]</scope>
    <source>
        <strain evidence="3">ATCC 25963</strain>
    </source>
</reference>
<dbReference type="Proteomes" id="UP000199400">
    <property type="component" value="Unassembled WGS sequence"/>
</dbReference>
<dbReference type="STRING" id="54.SAMN02745121_08838"/>
<dbReference type="OrthoDB" id="9807902at2"/>
<dbReference type="AlphaFoldDB" id="A0A1I2IP66"/>
<dbReference type="Gene3D" id="2.60.200.60">
    <property type="match status" value="1"/>
</dbReference>
<proteinExistence type="predicted"/>
<evidence type="ECO:0000313" key="2">
    <source>
        <dbReference type="EMBL" id="SFF43428.1"/>
    </source>
</evidence>
<dbReference type="EMBL" id="FOMX01000072">
    <property type="protein sequence ID" value="SFF43428.1"/>
    <property type="molecule type" value="Genomic_DNA"/>
</dbReference>
<dbReference type="Pfam" id="PF05488">
    <property type="entry name" value="PAAR_motif"/>
    <property type="match status" value="1"/>
</dbReference>
<dbReference type="RefSeq" id="WP_096326505.1">
    <property type="nucleotide sequence ID" value="NZ_FOMX01000072.1"/>
</dbReference>
<accession>A0A1I2IP66</accession>
<name>A0A1I2IP66_9BACT</name>
<evidence type="ECO:0000256" key="1">
    <source>
        <dbReference type="SAM" id="MobiDB-lite"/>
    </source>
</evidence>
<keyword evidence="3" id="KW-1185">Reference proteome</keyword>
<gene>
    <name evidence="2" type="ORF">SAMN02745121_08838</name>
</gene>